<gene>
    <name evidence="16" type="ORF">SI65_03566</name>
</gene>
<dbReference type="STRING" id="573508.A0A1E3BHS2"/>
<sequence>MSEPQSSGSNAAGAASNSPQNANGKGTPPKASPHDANVELKTMNPERAGVKGSIPLGEDIMQIARIGEISAMQRIFEEKKLTANHKDEEGITPLHWAAINNQYAMCKFLLDSGADVNAKGGESVATPAMWAAQRCHYYIVHLLLQRGADPLLTDVQGYNILHLATIDGNAFLLVLLLHQEIPVDVIDQQGHTGLMWAAYKGFPACVDLFLRWGANANAVDEGGLTPLHWALVKGSLPCVQKLIEYGADRFAKTRDGKAPATVASEMNTMRVWYRALDECGYEFDGNPKALPMGLASWVRNKSIMSKFFFLWPFLMVFVATWILSHMPIYASIPAMLITVFGLQYVAQKAASKGPSEYRVLQRTPYLSGVFAGSLFWVGVRYVLNVLPVTYSTNPILNVFFSLFFITTTYFYIISMIEDPGYVPKIGSRNQQRSVIAELFESWKFDEENFCVFCMIRKPLRSKHCRRCGRCVAKHDHHCPWIDNCVGANNLRHFVLYIVCLEIGITLFVLLTVSYIKILPAPTELTCSVINDTLCSYVLRDPFTLILDLWISIQLVWITMLCAVQLVQVSRNQTTYENMRGHSIDRSYPSSRALASAITAGTTSFDTAGLSASGQGPNPHGRVRKHGCIQQWSSLLGVDAFFATARDGLRDGPRAARPRNPFSRGIVTNCRDFWCDPAPYFGKRESGAAMLEGEIVNYNRMYETPMRMRGGGGSGFGGAYQSVAGEDHV</sequence>
<dbReference type="AlphaFoldDB" id="A0A1E3BHS2"/>
<dbReference type="GO" id="GO:0019706">
    <property type="term" value="F:protein-cysteine S-palmitoyltransferase activity"/>
    <property type="evidence" value="ECO:0007669"/>
    <property type="project" value="UniProtKB-EC"/>
</dbReference>
<comment type="domain">
    <text evidence="13">The DHHC domain is required for palmitoyltransferase activity.</text>
</comment>
<protein>
    <recommendedName>
        <fullName evidence="13">Palmitoyltransferase</fullName>
        <ecNumber evidence="13">2.3.1.225</ecNumber>
    </recommendedName>
</protein>
<keyword evidence="17" id="KW-1185">Reference proteome</keyword>
<proteinExistence type="inferred from homology"/>
<feature type="repeat" description="ANK" evidence="12">
    <location>
        <begin position="156"/>
        <end position="188"/>
    </location>
</feature>
<dbReference type="Gene3D" id="1.25.40.20">
    <property type="entry name" value="Ankyrin repeat-containing domain"/>
    <property type="match status" value="1"/>
</dbReference>
<evidence type="ECO:0000256" key="10">
    <source>
        <dbReference type="ARBA" id="ARBA00023288"/>
    </source>
</evidence>
<evidence type="ECO:0000313" key="16">
    <source>
        <dbReference type="EMBL" id="ODM20513.1"/>
    </source>
</evidence>
<feature type="repeat" description="ANK" evidence="12">
    <location>
        <begin position="222"/>
        <end position="254"/>
    </location>
</feature>
<evidence type="ECO:0000256" key="8">
    <source>
        <dbReference type="ARBA" id="ARBA00023136"/>
    </source>
</evidence>
<dbReference type="Proteomes" id="UP000094569">
    <property type="component" value="Unassembled WGS sequence"/>
</dbReference>
<keyword evidence="10" id="KW-0449">Lipoprotein</keyword>
<evidence type="ECO:0000313" key="17">
    <source>
        <dbReference type="Proteomes" id="UP000094569"/>
    </source>
</evidence>
<feature type="transmembrane region" description="Helical" evidence="13">
    <location>
        <begin position="328"/>
        <end position="345"/>
    </location>
</feature>
<keyword evidence="13 16" id="KW-0808">Transferase</keyword>
<dbReference type="OrthoDB" id="6781668at2759"/>
<comment type="subcellular location">
    <subcellularLocation>
        <location evidence="2">Early endosome membrane</location>
        <topology evidence="2">Multi-pass membrane protein</topology>
    </subcellularLocation>
</comment>
<feature type="transmembrane region" description="Helical" evidence="13">
    <location>
        <begin position="365"/>
        <end position="383"/>
    </location>
</feature>
<feature type="compositionally biased region" description="Low complexity" evidence="14">
    <location>
        <begin position="1"/>
        <end position="23"/>
    </location>
</feature>
<evidence type="ECO:0000256" key="1">
    <source>
        <dbReference type="ARBA" id="ARBA00002100"/>
    </source>
</evidence>
<feature type="transmembrane region" description="Helical" evidence="13">
    <location>
        <begin position="548"/>
        <end position="569"/>
    </location>
</feature>
<dbReference type="PANTHER" id="PTHR24161">
    <property type="entry name" value="ANK_REP_REGION DOMAIN-CONTAINING PROTEIN-RELATED"/>
    <property type="match status" value="1"/>
</dbReference>
<evidence type="ECO:0000256" key="11">
    <source>
        <dbReference type="ARBA" id="ARBA00048048"/>
    </source>
</evidence>
<comment type="catalytic activity">
    <reaction evidence="11 13">
        <text>L-cysteinyl-[protein] + hexadecanoyl-CoA = S-hexadecanoyl-L-cysteinyl-[protein] + CoA</text>
        <dbReference type="Rhea" id="RHEA:36683"/>
        <dbReference type="Rhea" id="RHEA-COMP:10131"/>
        <dbReference type="Rhea" id="RHEA-COMP:11032"/>
        <dbReference type="ChEBI" id="CHEBI:29950"/>
        <dbReference type="ChEBI" id="CHEBI:57287"/>
        <dbReference type="ChEBI" id="CHEBI:57379"/>
        <dbReference type="ChEBI" id="CHEBI:74151"/>
        <dbReference type="EC" id="2.3.1.225"/>
    </reaction>
</comment>
<comment type="caution">
    <text evidence="16">The sequence shown here is derived from an EMBL/GenBank/DDBJ whole genome shotgun (WGS) entry which is preliminary data.</text>
</comment>
<feature type="repeat" description="ANK" evidence="12">
    <location>
        <begin position="89"/>
        <end position="121"/>
    </location>
</feature>
<keyword evidence="13" id="KW-0012">Acyltransferase</keyword>
<dbReference type="InterPro" id="IPR001594">
    <property type="entry name" value="Palmitoyltrfase_DHHC"/>
</dbReference>
<dbReference type="VEuPathDB" id="FungiDB:SI65_03566"/>
<organism evidence="16 17">
    <name type="scientific">Aspergillus cristatus</name>
    <name type="common">Chinese Fuzhuan brick tea-fermentation fungus</name>
    <name type="synonym">Eurotium cristatum</name>
    <dbReference type="NCBI Taxonomy" id="573508"/>
    <lineage>
        <taxon>Eukaryota</taxon>
        <taxon>Fungi</taxon>
        <taxon>Dikarya</taxon>
        <taxon>Ascomycota</taxon>
        <taxon>Pezizomycotina</taxon>
        <taxon>Eurotiomycetes</taxon>
        <taxon>Eurotiomycetidae</taxon>
        <taxon>Eurotiales</taxon>
        <taxon>Aspergillaceae</taxon>
        <taxon>Aspergillus</taxon>
        <taxon>Aspergillus subgen. Aspergillus</taxon>
    </lineage>
</organism>
<dbReference type="EMBL" id="JXNT01000003">
    <property type="protein sequence ID" value="ODM20513.1"/>
    <property type="molecule type" value="Genomic_DNA"/>
</dbReference>
<evidence type="ECO:0000256" key="6">
    <source>
        <dbReference type="ARBA" id="ARBA00022989"/>
    </source>
</evidence>
<feature type="repeat" description="ANK" evidence="12">
    <location>
        <begin position="189"/>
        <end position="221"/>
    </location>
</feature>
<comment type="function">
    <text evidence="1">Palmitoyltransferase specific for casein kinase 1.</text>
</comment>
<feature type="transmembrane region" description="Helical" evidence="13">
    <location>
        <begin position="303"/>
        <end position="322"/>
    </location>
</feature>
<evidence type="ECO:0000256" key="9">
    <source>
        <dbReference type="ARBA" id="ARBA00023139"/>
    </source>
</evidence>
<dbReference type="SMART" id="SM00248">
    <property type="entry name" value="ANK"/>
    <property type="match status" value="5"/>
</dbReference>
<dbReference type="PROSITE" id="PS50088">
    <property type="entry name" value="ANK_REPEAT"/>
    <property type="match status" value="4"/>
</dbReference>
<evidence type="ECO:0000256" key="14">
    <source>
        <dbReference type="SAM" id="MobiDB-lite"/>
    </source>
</evidence>
<feature type="transmembrane region" description="Helical" evidence="13">
    <location>
        <begin position="395"/>
        <end position="414"/>
    </location>
</feature>
<name>A0A1E3BHS2_ASPCR</name>
<evidence type="ECO:0000259" key="15">
    <source>
        <dbReference type="Pfam" id="PF01529"/>
    </source>
</evidence>
<dbReference type="InterPro" id="IPR002110">
    <property type="entry name" value="Ankyrin_rpt"/>
</dbReference>
<dbReference type="SUPFAM" id="SSF48403">
    <property type="entry name" value="Ankyrin repeat"/>
    <property type="match status" value="1"/>
</dbReference>
<comment type="similarity">
    <text evidence="3">Belongs to the DHHC palmitoyltransferase family. AKR/ZDHHC17 subfamily.</text>
</comment>
<reference evidence="16 17" key="1">
    <citation type="journal article" date="2016" name="BMC Genomics">
        <title>Comparative genomic and transcriptomic analyses of the Fuzhuan brick tea-fermentation fungus Aspergillus cristatus.</title>
        <authorList>
            <person name="Ge Y."/>
            <person name="Wang Y."/>
            <person name="Liu Y."/>
            <person name="Tan Y."/>
            <person name="Ren X."/>
            <person name="Zhang X."/>
            <person name="Hyde K.D."/>
            <person name="Liu Y."/>
            <person name="Liu Z."/>
        </authorList>
    </citation>
    <scope>NUCLEOTIDE SEQUENCE [LARGE SCALE GENOMIC DNA]</scope>
    <source>
        <strain evidence="16 17">GZAAS20.1005</strain>
    </source>
</reference>
<keyword evidence="6 13" id="KW-1133">Transmembrane helix</keyword>
<dbReference type="PROSITE" id="PS50297">
    <property type="entry name" value="ANK_REP_REGION"/>
    <property type="match status" value="3"/>
</dbReference>
<keyword evidence="7 12" id="KW-0040">ANK repeat</keyword>
<keyword evidence="5" id="KW-0677">Repeat</keyword>
<evidence type="ECO:0000256" key="7">
    <source>
        <dbReference type="ARBA" id="ARBA00023043"/>
    </source>
</evidence>
<dbReference type="GO" id="GO:0031901">
    <property type="term" value="C:early endosome membrane"/>
    <property type="evidence" value="ECO:0007669"/>
    <property type="project" value="UniProtKB-SubCell"/>
</dbReference>
<evidence type="ECO:0000256" key="5">
    <source>
        <dbReference type="ARBA" id="ARBA00022737"/>
    </source>
</evidence>
<keyword evidence="8 13" id="KW-0472">Membrane</keyword>
<dbReference type="InterPro" id="IPR036770">
    <property type="entry name" value="Ankyrin_rpt-contain_sf"/>
</dbReference>
<dbReference type="PANTHER" id="PTHR24161:SF85">
    <property type="entry name" value="PALMITOYLTRANSFERASE HIP14"/>
    <property type="match status" value="1"/>
</dbReference>
<feature type="domain" description="Palmitoyltransferase DHHC" evidence="15">
    <location>
        <begin position="444"/>
        <end position="579"/>
    </location>
</feature>
<accession>A0A1E3BHS2</accession>
<feature type="transmembrane region" description="Helical" evidence="13">
    <location>
        <begin position="493"/>
        <end position="515"/>
    </location>
</feature>
<dbReference type="EC" id="2.3.1.225" evidence="13"/>
<evidence type="ECO:0000256" key="2">
    <source>
        <dbReference type="ARBA" id="ARBA00004520"/>
    </source>
</evidence>
<dbReference type="Pfam" id="PF12796">
    <property type="entry name" value="Ank_2"/>
    <property type="match status" value="2"/>
</dbReference>
<evidence type="ECO:0000256" key="12">
    <source>
        <dbReference type="PROSITE-ProRule" id="PRU00023"/>
    </source>
</evidence>
<keyword evidence="4 13" id="KW-0812">Transmembrane</keyword>
<evidence type="ECO:0000256" key="3">
    <source>
        <dbReference type="ARBA" id="ARBA00010104"/>
    </source>
</evidence>
<evidence type="ECO:0000256" key="4">
    <source>
        <dbReference type="ARBA" id="ARBA00022692"/>
    </source>
</evidence>
<keyword evidence="9" id="KW-0564">Palmitate</keyword>
<dbReference type="Pfam" id="PF01529">
    <property type="entry name" value="DHHC"/>
    <property type="match status" value="1"/>
</dbReference>
<evidence type="ECO:0000256" key="13">
    <source>
        <dbReference type="RuleBase" id="RU079119"/>
    </source>
</evidence>
<dbReference type="PROSITE" id="PS50216">
    <property type="entry name" value="DHHC"/>
    <property type="match status" value="1"/>
</dbReference>
<feature type="region of interest" description="Disordered" evidence="14">
    <location>
        <begin position="1"/>
        <end position="36"/>
    </location>
</feature>